<name>G7DZ92_MIXOS</name>
<comment type="caution">
    <text evidence="2">The sequence shown here is derived from an EMBL/GenBank/DDBJ whole genome shotgun (WGS) entry which is preliminary data.</text>
</comment>
<dbReference type="HOGENOM" id="CLU_1586892_0_0_1"/>
<protein>
    <submittedName>
        <fullName evidence="2">Uncharacterized protein</fullName>
    </submittedName>
</protein>
<organism evidence="2 3">
    <name type="scientific">Mixia osmundae (strain CBS 9802 / IAM 14324 / JCM 22182 / KY 12970)</name>
    <dbReference type="NCBI Taxonomy" id="764103"/>
    <lineage>
        <taxon>Eukaryota</taxon>
        <taxon>Fungi</taxon>
        <taxon>Dikarya</taxon>
        <taxon>Basidiomycota</taxon>
        <taxon>Pucciniomycotina</taxon>
        <taxon>Mixiomycetes</taxon>
        <taxon>Mixiales</taxon>
        <taxon>Mixiaceae</taxon>
        <taxon>Mixia</taxon>
    </lineage>
</organism>
<dbReference type="RefSeq" id="XP_014566892.1">
    <property type="nucleotide sequence ID" value="XM_014711406.1"/>
</dbReference>
<evidence type="ECO:0000313" key="3">
    <source>
        <dbReference type="Proteomes" id="UP000009131"/>
    </source>
</evidence>
<feature type="region of interest" description="Disordered" evidence="1">
    <location>
        <begin position="1"/>
        <end position="20"/>
    </location>
</feature>
<keyword evidence="3" id="KW-1185">Reference proteome</keyword>
<dbReference type="InParanoid" id="G7DZ92"/>
<dbReference type="EMBL" id="BABT02000067">
    <property type="protein sequence ID" value="GAA95902.1"/>
    <property type="molecule type" value="Genomic_DNA"/>
</dbReference>
<evidence type="ECO:0000313" key="2">
    <source>
        <dbReference type="EMBL" id="GAA95902.1"/>
    </source>
</evidence>
<sequence length="168" mass="18291">MPSETQHQRVISTNDSCSSYGGQKEYDRLSCALSSSRAAPTCSSMRRCMCFVCTASPRRNSDLSFALARTERGEYSSLPLAVANPRSNQYLLVKGRKGQPTLISTSSGSIAFCQNIATPSTIAPTLDSSMIWGHETVSVFLRLCVVDDARRAHSRSAFALFAPRADRA</sequence>
<accession>G7DZ92</accession>
<gene>
    <name evidence="2" type="primary">Mo02560</name>
    <name evidence="2" type="ORF">E5Q_02560</name>
</gene>
<dbReference type="AlphaFoldDB" id="G7DZ92"/>
<proteinExistence type="predicted"/>
<reference evidence="2 3" key="1">
    <citation type="journal article" date="2011" name="J. Gen. Appl. Microbiol.">
        <title>Draft genome sequencing of the enigmatic basidiomycete Mixia osmundae.</title>
        <authorList>
            <person name="Nishida H."/>
            <person name="Nagatsuka Y."/>
            <person name="Sugiyama J."/>
        </authorList>
    </citation>
    <scope>NUCLEOTIDE SEQUENCE [LARGE SCALE GENOMIC DNA]</scope>
    <source>
        <strain evidence="3">CBS 9802 / IAM 14324 / JCM 22182 / KY 12970</strain>
    </source>
</reference>
<reference evidence="2 3" key="2">
    <citation type="journal article" date="2012" name="Open Biol.">
        <title>Characteristics of nucleosomes and linker DNA regions on the genome of the basidiomycete Mixia osmundae revealed by mono- and dinucleosome mapping.</title>
        <authorList>
            <person name="Nishida H."/>
            <person name="Kondo S."/>
            <person name="Matsumoto T."/>
            <person name="Suzuki Y."/>
            <person name="Yoshikawa H."/>
            <person name="Taylor T.D."/>
            <person name="Sugiyama J."/>
        </authorList>
    </citation>
    <scope>NUCLEOTIDE SEQUENCE [LARGE SCALE GENOMIC DNA]</scope>
    <source>
        <strain evidence="3">CBS 9802 / IAM 14324 / JCM 22182 / KY 12970</strain>
    </source>
</reference>
<dbReference type="Proteomes" id="UP000009131">
    <property type="component" value="Unassembled WGS sequence"/>
</dbReference>
<evidence type="ECO:0000256" key="1">
    <source>
        <dbReference type="SAM" id="MobiDB-lite"/>
    </source>
</evidence>